<protein>
    <submittedName>
        <fullName evidence="1">Uncharacterized protein</fullName>
    </submittedName>
</protein>
<accession>A0AAN5DD93</accession>
<dbReference type="AlphaFoldDB" id="A0AAN5DD93"/>
<comment type="caution">
    <text evidence="1">The sequence shown here is derived from an EMBL/GenBank/DDBJ whole genome shotgun (WGS) entry which is preliminary data.</text>
</comment>
<organism evidence="1 2">
    <name type="scientific">Pristionchus mayeri</name>
    <dbReference type="NCBI Taxonomy" id="1317129"/>
    <lineage>
        <taxon>Eukaryota</taxon>
        <taxon>Metazoa</taxon>
        <taxon>Ecdysozoa</taxon>
        <taxon>Nematoda</taxon>
        <taxon>Chromadorea</taxon>
        <taxon>Rhabditida</taxon>
        <taxon>Rhabditina</taxon>
        <taxon>Diplogasteromorpha</taxon>
        <taxon>Diplogasteroidea</taxon>
        <taxon>Neodiplogasteridae</taxon>
        <taxon>Pristionchus</taxon>
    </lineage>
</organism>
<sequence length="105" mass="12065">DQEDMMEIEGYDRCRIVVTRDLANRYCLYMHHIRLHLEARHECPYSEMAPLVSRVIRIAGEAPDRWANEEVALAAEERRKHGTNISSSAVRPTAAFIRTLADKIG</sequence>
<reference evidence="2" key="1">
    <citation type="submission" date="2022-10" db="EMBL/GenBank/DDBJ databases">
        <title>Genome assembly of Pristionchus species.</title>
        <authorList>
            <person name="Yoshida K."/>
            <person name="Sommer R.J."/>
        </authorList>
    </citation>
    <scope>NUCLEOTIDE SEQUENCE [LARGE SCALE GENOMIC DNA]</scope>
    <source>
        <strain evidence="2">RS5460</strain>
    </source>
</reference>
<evidence type="ECO:0000313" key="1">
    <source>
        <dbReference type="EMBL" id="GMR61371.1"/>
    </source>
</evidence>
<dbReference type="Proteomes" id="UP001328107">
    <property type="component" value="Unassembled WGS sequence"/>
</dbReference>
<name>A0AAN5DD93_9BILA</name>
<keyword evidence="2" id="KW-1185">Reference proteome</keyword>
<gene>
    <name evidence="1" type="ORF">PMAYCL1PPCAC_31566</name>
</gene>
<dbReference type="EMBL" id="BTRK01000006">
    <property type="protein sequence ID" value="GMR61371.1"/>
    <property type="molecule type" value="Genomic_DNA"/>
</dbReference>
<feature type="non-terminal residue" evidence="1">
    <location>
        <position position="105"/>
    </location>
</feature>
<proteinExistence type="predicted"/>
<feature type="non-terminal residue" evidence="1">
    <location>
        <position position="1"/>
    </location>
</feature>
<evidence type="ECO:0000313" key="2">
    <source>
        <dbReference type="Proteomes" id="UP001328107"/>
    </source>
</evidence>